<gene>
    <name evidence="1" type="ORF">GIL414_LOCUS57263</name>
</gene>
<evidence type="ECO:0000313" key="1">
    <source>
        <dbReference type="EMBL" id="CAF5001380.1"/>
    </source>
</evidence>
<dbReference type="GO" id="GO:0140588">
    <property type="term" value="P:chromatin looping"/>
    <property type="evidence" value="ECO:0007669"/>
    <property type="project" value="InterPro"/>
</dbReference>
<reference evidence="1" key="1">
    <citation type="submission" date="2021-02" db="EMBL/GenBank/DDBJ databases">
        <authorList>
            <person name="Nowell W R."/>
        </authorList>
    </citation>
    <scope>NUCLEOTIDE SEQUENCE</scope>
</reference>
<sequence>MNSGYDSDEEIPTNDISTALQNPDILLAHLNVGGQSLSAIEFIKVDEDTPGFNAWNDVDNSLTIVGEQRHNNEEDDDMPNETPLKVIKTMDMVRRLHLLAATQQPKLHSLICVSVRKRVVKIFRDVCLSQPDFVRIPDICSRLLRRIHDEESIRKLVLETFQQLWFSPTRNNYEVRQRVQTIIDVLIDAQKQNNTWLENLVKEFLQINDKQSNDDKARIREQRKDVLNAIKDIINELVESILKIESANDQVSSNKMVATFIALYALGKANPEHV</sequence>
<dbReference type="InterPro" id="IPR033031">
    <property type="entry name" value="Scc2/Nipped-B"/>
</dbReference>
<dbReference type="GO" id="GO:0090694">
    <property type="term" value="C:Scc2-Scc4 cohesin loading complex"/>
    <property type="evidence" value="ECO:0007669"/>
    <property type="project" value="TreeGrafter"/>
</dbReference>
<accession>A0A8S3DBY5</accession>
<dbReference type="PANTHER" id="PTHR21704">
    <property type="entry name" value="NIPPED-B-LIKE PROTEIN DELANGIN SCC2-RELATED"/>
    <property type="match status" value="1"/>
</dbReference>
<dbReference type="GO" id="GO:0010468">
    <property type="term" value="P:regulation of gene expression"/>
    <property type="evidence" value="ECO:0007669"/>
    <property type="project" value="InterPro"/>
</dbReference>
<feature type="non-terminal residue" evidence="1">
    <location>
        <position position="1"/>
    </location>
</feature>
<evidence type="ECO:0000313" key="2">
    <source>
        <dbReference type="Proteomes" id="UP000681720"/>
    </source>
</evidence>
<dbReference type="PANTHER" id="PTHR21704:SF18">
    <property type="entry name" value="NIPPED-B-LIKE PROTEIN"/>
    <property type="match status" value="1"/>
</dbReference>
<dbReference type="GO" id="GO:0061775">
    <property type="term" value="F:cohesin loader activity"/>
    <property type="evidence" value="ECO:0007669"/>
    <property type="project" value="InterPro"/>
</dbReference>
<dbReference type="AlphaFoldDB" id="A0A8S3DBY5"/>
<dbReference type="GO" id="GO:0034087">
    <property type="term" value="P:establishment of mitotic sister chromatid cohesion"/>
    <property type="evidence" value="ECO:0007669"/>
    <property type="project" value="TreeGrafter"/>
</dbReference>
<dbReference type="GO" id="GO:0071169">
    <property type="term" value="P:establishment of protein localization to chromatin"/>
    <property type="evidence" value="ECO:0007669"/>
    <property type="project" value="TreeGrafter"/>
</dbReference>
<dbReference type="GO" id="GO:1990414">
    <property type="term" value="P:replication-born double-strand break repair via sister chromatid exchange"/>
    <property type="evidence" value="ECO:0007669"/>
    <property type="project" value="TreeGrafter"/>
</dbReference>
<dbReference type="Proteomes" id="UP000681720">
    <property type="component" value="Unassembled WGS sequence"/>
</dbReference>
<organism evidence="1 2">
    <name type="scientific">Rotaria magnacalcarata</name>
    <dbReference type="NCBI Taxonomy" id="392030"/>
    <lineage>
        <taxon>Eukaryota</taxon>
        <taxon>Metazoa</taxon>
        <taxon>Spiralia</taxon>
        <taxon>Gnathifera</taxon>
        <taxon>Rotifera</taxon>
        <taxon>Eurotatoria</taxon>
        <taxon>Bdelloidea</taxon>
        <taxon>Philodinida</taxon>
        <taxon>Philodinidae</taxon>
        <taxon>Rotaria</taxon>
    </lineage>
</organism>
<dbReference type="GO" id="GO:0003682">
    <property type="term" value="F:chromatin binding"/>
    <property type="evidence" value="ECO:0007669"/>
    <property type="project" value="TreeGrafter"/>
</dbReference>
<name>A0A8S3DBY5_9BILA</name>
<proteinExistence type="predicted"/>
<dbReference type="SUPFAM" id="SSF48371">
    <property type="entry name" value="ARM repeat"/>
    <property type="match status" value="1"/>
</dbReference>
<protein>
    <submittedName>
        <fullName evidence="1">Uncharacterized protein</fullName>
    </submittedName>
</protein>
<dbReference type="InterPro" id="IPR016024">
    <property type="entry name" value="ARM-type_fold"/>
</dbReference>
<comment type="caution">
    <text evidence="1">The sequence shown here is derived from an EMBL/GenBank/DDBJ whole genome shotgun (WGS) entry which is preliminary data.</text>
</comment>
<dbReference type="EMBL" id="CAJOBJ010207494">
    <property type="protein sequence ID" value="CAF5001380.1"/>
    <property type="molecule type" value="Genomic_DNA"/>
</dbReference>